<accession>A0A934PZ23</accession>
<sequence precursor="true">MLRRRFELTPLALAAIAALQAAPSAAQVNAAAPAAASAPIGLRTSPLLREDIPSVVRKELPTFVYGDRISGRTNLDTTIEGHAELRRADTVIRADRMEYYQPDDLAKARGNVRINRAGNVYEGPLLELKIDSFEGFFSQPSYRFLKNNAYGNASRVDFIDDKRAIIRDVSYTTCQRADYPGWAPDWVLRANGIRIDQEEDVGVANGALLTFFGVPVLPVPQLSFPLSDKRKSGFLPPTISLDSVNGFDYRQPYYWNIAPNRDLTLYPTLMTKRGIDVAGEFRYLEPSYRGQLRADFMPDDRLRQDNRWGYSWQHSGTLGLGLPSPVGMALDLNRVSDDNYWRDFSRGTGSLTQRLLANDGQLSWTSPGGEVATSLRTLKWQTLQDPLAPIRPPYDRLPQLNARYTRSDLPLGLVGFVEGDTTRFHADRRLTLQPNAQRSYVLGSIERPWQAPGWFVTPRVQLHSTRYSFDAPLANGTEAAARTLPIFSVDSGLVFERPASYFGRSFTQTLEPRAFYVYTPFRDQSLLPNYDSGFNDFNFATVFLENQFGGNDRISDNNLLTLGATSRLIDPDTGAEAARFGVAQRLRFKDQRVTLPGQAPISERLSDLLFGATLNWTPQWALDTTVQYNPKTGRSERSTIGGRYNPTPYRVISAAYRLQRGLSEQIDVGWQWPINDLWGDRGQDLGSGRGQGPNRWYSVGRLNFDLKDRKLVDAMVGIEYDACCWIGRVVLERLQSGLATGTTRIMFQVEFVGFSRLGSSVVQPLRQNIPRYELLRDPGLPAPSRFSNYD</sequence>
<organism evidence="3 4">
    <name type="scientific">Ramlibacter algicola</name>
    <dbReference type="NCBI Taxonomy" id="2795217"/>
    <lineage>
        <taxon>Bacteria</taxon>
        <taxon>Pseudomonadati</taxon>
        <taxon>Pseudomonadota</taxon>
        <taxon>Betaproteobacteria</taxon>
        <taxon>Burkholderiales</taxon>
        <taxon>Comamonadaceae</taxon>
        <taxon>Ramlibacter</taxon>
    </lineage>
</organism>
<evidence type="ECO:0000259" key="2">
    <source>
        <dbReference type="Pfam" id="PF04453"/>
    </source>
</evidence>
<dbReference type="InterPro" id="IPR050218">
    <property type="entry name" value="LptD"/>
</dbReference>
<keyword evidence="1" id="KW-0998">Cell outer membrane</keyword>
<dbReference type="InterPro" id="IPR020889">
    <property type="entry name" value="LipoPS_assembly_LptD"/>
</dbReference>
<dbReference type="GO" id="GO:0015920">
    <property type="term" value="P:lipopolysaccharide transport"/>
    <property type="evidence" value="ECO:0007669"/>
    <property type="project" value="InterPro"/>
</dbReference>
<keyword evidence="1" id="KW-0732">Signal</keyword>
<name>A0A934PZ23_9BURK</name>
<evidence type="ECO:0000256" key="1">
    <source>
        <dbReference type="HAMAP-Rule" id="MF_01411"/>
    </source>
</evidence>
<dbReference type="InterPro" id="IPR007543">
    <property type="entry name" value="LptD_C"/>
</dbReference>
<dbReference type="GO" id="GO:1990351">
    <property type="term" value="C:transporter complex"/>
    <property type="evidence" value="ECO:0007669"/>
    <property type="project" value="TreeGrafter"/>
</dbReference>
<gene>
    <name evidence="1" type="primary">lptD</name>
    <name evidence="3" type="ORF">I8E28_01820</name>
</gene>
<keyword evidence="1" id="KW-0472">Membrane</keyword>
<comment type="subcellular location">
    <subcellularLocation>
        <location evidence="1">Cell outer membrane</location>
    </subcellularLocation>
</comment>
<comment type="caution">
    <text evidence="1">Lacks conserved residue(s) required for the propagation of feature annotation.</text>
</comment>
<evidence type="ECO:0000313" key="4">
    <source>
        <dbReference type="Proteomes" id="UP000617041"/>
    </source>
</evidence>
<dbReference type="AlphaFoldDB" id="A0A934PZ23"/>
<protein>
    <recommendedName>
        <fullName evidence="1">LPS-assembly protein LptD</fullName>
    </recommendedName>
</protein>
<comment type="caution">
    <text evidence="3">The sequence shown here is derived from an EMBL/GenBank/DDBJ whole genome shotgun (WGS) entry which is preliminary data.</text>
</comment>
<evidence type="ECO:0000313" key="3">
    <source>
        <dbReference type="EMBL" id="MBK0391317.1"/>
    </source>
</evidence>
<feature type="chain" id="PRO_5038185290" description="LPS-assembly protein LptD" evidence="1">
    <location>
        <begin position="27"/>
        <end position="790"/>
    </location>
</feature>
<comment type="subunit">
    <text evidence="1">Component of the lipopolysaccharide transport and assembly complex. Interacts with LptE and LptA.</text>
</comment>
<proteinExistence type="inferred from homology"/>
<reference evidence="3" key="1">
    <citation type="submission" date="2020-12" db="EMBL/GenBank/DDBJ databases">
        <title>Ramlibacter sp. nov., isolated from a freshwater alga, Cryptomonas.</title>
        <authorList>
            <person name="Kim H.M."/>
            <person name="Jeon C.O."/>
        </authorList>
    </citation>
    <scope>NUCLEOTIDE SEQUENCE</scope>
    <source>
        <strain evidence="3">CrO1</strain>
    </source>
</reference>
<feature type="domain" description="LptD C-terminal" evidence="2">
    <location>
        <begin position="306"/>
        <end position="678"/>
    </location>
</feature>
<dbReference type="Proteomes" id="UP000617041">
    <property type="component" value="Unassembled WGS sequence"/>
</dbReference>
<dbReference type="HAMAP" id="MF_01411">
    <property type="entry name" value="LPS_assembly_LptD"/>
    <property type="match status" value="1"/>
</dbReference>
<dbReference type="Pfam" id="PF04453">
    <property type="entry name" value="LptD"/>
    <property type="match status" value="1"/>
</dbReference>
<feature type="signal peptide" evidence="1">
    <location>
        <begin position="1"/>
        <end position="26"/>
    </location>
</feature>
<dbReference type="GO" id="GO:0043165">
    <property type="term" value="P:Gram-negative-bacterium-type cell outer membrane assembly"/>
    <property type="evidence" value="ECO:0007669"/>
    <property type="project" value="UniProtKB-UniRule"/>
</dbReference>
<dbReference type="PANTHER" id="PTHR30189">
    <property type="entry name" value="LPS-ASSEMBLY PROTEIN"/>
    <property type="match status" value="1"/>
</dbReference>
<dbReference type="GO" id="GO:0009279">
    <property type="term" value="C:cell outer membrane"/>
    <property type="evidence" value="ECO:0007669"/>
    <property type="project" value="UniProtKB-SubCell"/>
</dbReference>
<keyword evidence="4" id="KW-1185">Reference proteome</keyword>
<comment type="function">
    <text evidence="1">Together with LptE, is involved in the assembly of lipopolysaccharide (LPS) at the surface of the outer membrane.</text>
</comment>
<dbReference type="EMBL" id="JAEDAO010000001">
    <property type="protein sequence ID" value="MBK0391317.1"/>
    <property type="molecule type" value="Genomic_DNA"/>
</dbReference>
<dbReference type="PANTHER" id="PTHR30189:SF1">
    <property type="entry name" value="LPS-ASSEMBLY PROTEIN LPTD"/>
    <property type="match status" value="1"/>
</dbReference>
<comment type="similarity">
    <text evidence="1">Belongs to the LptD family.</text>
</comment>